<organism evidence="1 2">
    <name type="scientific">Auriscalpium vulgare</name>
    <dbReference type="NCBI Taxonomy" id="40419"/>
    <lineage>
        <taxon>Eukaryota</taxon>
        <taxon>Fungi</taxon>
        <taxon>Dikarya</taxon>
        <taxon>Basidiomycota</taxon>
        <taxon>Agaricomycotina</taxon>
        <taxon>Agaricomycetes</taxon>
        <taxon>Russulales</taxon>
        <taxon>Auriscalpiaceae</taxon>
        <taxon>Auriscalpium</taxon>
    </lineage>
</organism>
<gene>
    <name evidence="1" type="ORF">FA95DRAFT_1122827</name>
</gene>
<proteinExistence type="predicted"/>
<sequence>MHSPHRSSSERRPLSTLPQRCALRGRPCRLSIDLHAFSLVRRLYPNLYELSLTRLHIASISHMHTAPASSTIFGASRAQQYVNASTSRHRQGLRLPSAVSVICAIAGRATRRSPRDARTPFHAAMMLWMGASTAGAYRMPRPEAGVAVRDFQPESYTWW</sequence>
<dbReference type="Proteomes" id="UP000814033">
    <property type="component" value="Unassembled WGS sequence"/>
</dbReference>
<reference evidence="1" key="1">
    <citation type="submission" date="2021-02" db="EMBL/GenBank/DDBJ databases">
        <authorList>
            <consortium name="DOE Joint Genome Institute"/>
            <person name="Ahrendt S."/>
            <person name="Looney B.P."/>
            <person name="Miyauchi S."/>
            <person name="Morin E."/>
            <person name="Drula E."/>
            <person name="Courty P.E."/>
            <person name="Chicoki N."/>
            <person name="Fauchery L."/>
            <person name="Kohler A."/>
            <person name="Kuo A."/>
            <person name="Labutti K."/>
            <person name="Pangilinan J."/>
            <person name="Lipzen A."/>
            <person name="Riley R."/>
            <person name="Andreopoulos W."/>
            <person name="He G."/>
            <person name="Johnson J."/>
            <person name="Barry K.W."/>
            <person name="Grigoriev I.V."/>
            <person name="Nagy L."/>
            <person name="Hibbett D."/>
            <person name="Henrissat B."/>
            <person name="Matheny P.B."/>
            <person name="Labbe J."/>
            <person name="Martin F."/>
        </authorList>
    </citation>
    <scope>NUCLEOTIDE SEQUENCE</scope>
    <source>
        <strain evidence="1">FP105234-sp</strain>
    </source>
</reference>
<evidence type="ECO:0000313" key="2">
    <source>
        <dbReference type="Proteomes" id="UP000814033"/>
    </source>
</evidence>
<evidence type="ECO:0000313" key="1">
    <source>
        <dbReference type="EMBL" id="KAI0038927.1"/>
    </source>
</evidence>
<keyword evidence="2" id="KW-1185">Reference proteome</keyword>
<dbReference type="EMBL" id="MU276386">
    <property type="protein sequence ID" value="KAI0038927.1"/>
    <property type="molecule type" value="Genomic_DNA"/>
</dbReference>
<reference evidence="1" key="2">
    <citation type="journal article" date="2022" name="New Phytol.">
        <title>Evolutionary transition to the ectomycorrhizal habit in the genomes of a hyperdiverse lineage of mushroom-forming fungi.</title>
        <authorList>
            <person name="Looney B."/>
            <person name="Miyauchi S."/>
            <person name="Morin E."/>
            <person name="Drula E."/>
            <person name="Courty P.E."/>
            <person name="Kohler A."/>
            <person name="Kuo A."/>
            <person name="LaButti K."/>
            <person name="Pangilinan J."/>
            <person name="Lipzen A."/>
            <person name="Riley R."/>
            <person name="Andreopoulos W."/>
            <person name="He G."/>
            <person name="Johnson J."/>
            <person name="Nolan M."/>
            <person name="Tritt A."/>
            <person name="Barry K.W."/>
            <person name="Grigoriev I.V."/>
            <person name="Nagy L.G."/>
            <person name="Hibbett D."/>
            <person name="Henrissat B."/>
            <person name="Matheny P.B."/>
            <person name="Labbe J."/>
            <person name="Martin F.M."/>
        </authorList>
    </citation>
    <scope>NUCLEOTIDE SEQUENCE</scope>
    <source>
        <strain evidence="1">FP105234-sp</strain>
    </source>
</reference>
<accession>A0ACB8R4W7</accession>
<name>A0ACB8R4W7_9AGAM</name>
<comment type="caution">
    <text evidence="1">The sequence shown here is derived from an EMBL/GenBank/DDBJ whole genome shotgun (WGS) entry which is preliminary data.</text>
</comment>
<protein>
    <submittedName>
        <fullName evidence="1">Uncharacterized protein</fullName>
    </submittedName>
</protein>